<protein>
    <submittedName>
        <fullName evidence="1">Pc22g13820 protein</fullName>
    </submittedName>
</protein>
<evidence type="ECO:0000313" key="1">
    <source>
        <dbReference type="EMBL" id="CAP98670.1"/>
    </source>
</evidence>
<dbReference type="BioCyc" id="PCHR:PC22G13820-MONOMER"/>
<gene>
    <name evidence="1" type="ORF">Pc22g13820</name>
    <name evidence="1" type="ORF">PCH_Pc22g13820</name>
</gene>
<dbReference type="KEGG" id="pcs:N7525_004986"/>
<dbReference type="EMBL" id="AM920437">
    <property type="protein sequence ID" value="CAP98670.1"/>
    <property type="molecule type" value="Genomic_DNA"/>
</dbReference>
<dbReference type="HOGENOM" id="CLU_2184842_0_0_1"/>
<sequence length="109" mass="11959">MSGDVNNHFSSLVEARYRDGQSANRLLPPLVGHFCPLRSPKALCSMSSMFQTWNVICIQEPEHKSASARPAGDLDFIREIIDQGKVVAFGPEGYEQEVENARRGGQGGP</sequence>
<dbReference type="VEuPathDB" id="FungiDB:PCH_Pc22g13820"/>
<reference evidence="1 2" key="1">
    <citation type="journal article" date="2008" name="Nat. Biotechnol.">
        <title>Genome sequencing and analysis of the filamentous fungus Penicillium chrysogenum.</title>
        <authorList>
            <person name="van den Berg M.A."/>
            <person name="Albang R."/>
            <person name="Albermann K."/>
            <person name="Badger J.H."/>
            <person name="Daran J.-M."/>
            <person name="Driessen A.J.M."/>
            <person name="Garcia-Estrada C."/>
            <person name="Fedorova N.D."/>
            <person name="Harris D.M."/>
            <person name="Heijne W.H.M."/>
            <person name="Joardar V.S."/>
            <person name="Kiel J.A.K.W."/>
            <person name="Kovalchuk A."/>
            <person name="Martin J.F."/>
            <person name="Nierman W.C."/>
            <person name="Nijland J.G."/>
            <person name="Pronk J.T."/>
            <person name="Roubos J.A."/>
            <person name="van der Klei I.J."/>
            <person name="van Peij N.N.M.E."/>
            <person name="Veenhuis M."/>
            <person name="von Doehren H."/>
            <person name="Wagner C."/>
            <person name="Wortman J.R."/>
            <person name="Bovenberg R.A.L."/>
        </authorList>
    </citation>
    <scope>NUCLEOTIDE SEQUENCE [LARGE SCALE GENOMIC DNA]</scope>
    <source>
        <strain evidence="2">ATCC 28089 / DSM 1075 / NRRL 1951 / Wisconsin 54-1255</strain>
    </source>
</reference>
<dbReference type="Proteomes" id="UP000000724">
    <property type="component" value="Contig Pc00c22"/>
</dbReference>
<keyword evidence="2" id="KW-1185">Reference proteome</keyword>
<dbReference type="eggNOG" id="ENOG502SAN1">
    <property type="taxonomic scope" value="Eukaryota"/>
</dbReference>
<dbReference type="GeneID" id="8311293"/>
<organism evidence="1 2">
    <name type="scientific">Penicillium rubens (strain ATCC 28089 / DSM 1075 / NRRL 1951 / Wisconsin 54-1255)</name>
    <name type="common">Penicillium chrysogenum</name>
    <dbReference type="NCBI Taxonomy" id="500485"/>
    <lineage>
        <taxon>Eukaryota</taxon>
        <taxon>Fungi</taxon>
        <taxon>Dikarya</taxon>
        <taxon>Ascomycota</taxon>
        <taxon>Pezizomycotina</taxon>
        <taxon>Eurotiomycetes</taxon>
        <taxon>Eurotiomycetidae</taxon>
        <taxon>Eurotiales</taxon>
        <taxon>Aspergillaceae</taxon>
        <taxon>Penicillium</taxon>
        <taxon>Penicillium chrysogenum species complex</taxon>
    </lineage>
</organism>
<accession>B6HU12</accession>
<evidence type="ECO:0000313" key="2">
    <source>
        <dbReference type="Proteomes" id="UP000000724"/>
    </source>
</evidence>
<dbReference type="AlphaFoldDB" id="B6HU12"/>
<name>B6HU12_PENRW</name>
<dbReference type="OrthoDB" id="2094932at2759"/>
<proteinExistence type="predicted"/>